<feature type="compositionally biased region" description="Low complexity" evidence="1">
    <location>
        <begin position="26"/>
        <end position="36"/>
    </location>
</feature>
<gene>
    <name evidence="2" type="ORF">CSUB01_07313</name>
</gene>
<keyword evidence="3" id="KW-1185">Reference proteome</keyword>
<dbReference type="Proteomes" id="UP000027238">
    <property type="component" value="Unassembled WGS sequence"/>
</dbReference>
<accession>A0A066WZT5</accession>
<dbReference type="OrthoDB" id="1044435at2759"/>
<feature type="region of interest" description="Disordered" evidence="1">
    <location>
        <begin position="167"/>
        <end position="189"/>
    </location>
</feature>
<proteinExistence type="predicted"/>
<feature type="region of interest" description="Disordered" evidence="1">
    <location>
        <begin position="1"/>
        <end position="36"/>
    </location>
</feature>
<reference evidence="3" key="1">
    <citation type="journal article" date="2014" name="Genome Announc.">
        <title>Draft genome sequence of Colletotrichum sublineola, a destructive pathogen of cultivated sorghum.</title>
        <authorList>
            <person name="Baroncelli R."/>
            <person name="Sanz-Martin J.M."/>
            <person name="Rech G.E."/>
            <person name="Sukno S.A."/>
            <person name="Thon M.R."/>
        </authorList>
    </citation>
    <scope>NUCLEOTIDE SEQUENCE [LARGE SCALE GENOMIC DNA]</scope>
    <source>
        <strain evidence="3">TX430BB</strain>
    </source>
</reference>
<dbReference type="AlphaFoldDB" id="A0A066WZT5"/>
<sequence length="201" mass="21590">MSTPKTPSSGILPSSKIRSTPKIRTSSKIPSSRKLSSNTISEKKHIFVYDHLRQPKVLYSIILDNPEPNPVMTNRFVYRQATLCDYPRQCPHSGPQGPKIEGVCVSGLTEAEIQKMDSFAAFSGHYRQEVVVRFICSHGNECARKAFVWVPSIPALDGIPSWSTAPSSGLNGGSNGAAHDSNLGATQGPTNSTFGGAAFAA</sequence>
<evidence type="ECO:0000313" key="2">
    <source>
        <dbReference type="EMBL" id="KDN60944.1"/>
    </source>
</evidence>
<evidence type="ECO:0000313" key="3">
    <source>
        <dbReference type="Proteomes" id="UP000027238"/>
    </source>
</evidence>
<evidence type="ECO:0000256" key="1">
    <source>
        <dbReference type="SAM" id="MobiDB-lite"/>
    </source>
</evidence>
<protein>
    <submittedName>
        <fullName evidence="2">Uncharacterized protein</fullName>
    </submittedName>
</protein>
<dbReference type="EMBL" id="JMSE01001453">
    <property type="protein sequence ID" value="KDN60944.1"/>
    <property type="molecule type" value="Genomic_DNA"/>
</dbReference>
<dbReference type="Gene3D" id="3.10.490.10">
    <property type="entry name" value="Gamma-glutamyl cyclotransferase-like"/>
    <property type="match status" value="1"/>
</dbReference>
<feature type="compositionally biased region" description="Polar residues" evidence="1">
    <location>
        <begin position="1"/>
        <end position="24"/>
    </location>
</feature>
<dbReference type="eggNOG" id="ENOG502T4MA">
    <property type="taxonomic scope" value="Eukaryota"/>
</dbReference>
<organism evidence="2 3">
    <name type="scientific">Colletotrichum sublineola</name>
    <name type="common">Sorghum anthracnose fungus</name>
    <dbReference type="NCBI Taxonomy" id="1173701"/>
    <lineage>
        <taxon>Eukaryota</taxon>
        <taxon>Fungi</taxon>
        <taxon>Dikarya</taxon>
        <taxon>Ascomycota</taxon>
        <taxon>Pezizomycotina</taxon>
        <taxon>Sordariomycetes</taxon>
        <taxon>Hypocreomycetidae</taxon>
        <taxon>Glomerellales</taxon>
        <taxon>Glomerellaceae</taxon>
        <taxon>Colletotrichum</taxon>
        <taxon>Colletotrichum graminicola species complex</taxon>
    </lineage>
</organism>
<dbReference type="HOGENOM" id="CLU_1503330_0_0_1"/>
<name>A0A066WZT5_COLSU</name>
<comment type="caution">
    <text evidence="2">The sequence shown here is derived from an EMBL/GenBank/DDBJ whole genome shotgun (WGS) entry which is preliminary data.</text>
</comment>
<dbReference type="OMA" id="HGNECAR"/>